<dbReference type="InterPro" id="IPR012337">
    <property type="entry name" value="RNaseH-like_sf"/>
</dbReference>
<gene>
    <name evidence="1" type="primary">ZBED1_161</name>
    <name evidence="1" type="ORF">N1851_026958</name>
</gene>
<evidence type="ECO:0000313" key="1">
    <source>
        <dbReference type="EMBL" id="KAK0136875.1"/>
    </source>
</evidence>
<organism evidence="1 2">
    <name type="scientific">Merluccius polli</name>
    <name type="common">Benguela hake</name>
    <name type="synonym">Merluccius cadenati</name>
    <dbReference type="NCBI Taxonomy" id="89951"/>
    <lineage>
        <taxon>Eukaryota</taxon>
        <taxon>Metazoa</taxon>
        <taxon>Chordata</taxon>
        <taxon>Craniata</taxon>
        <taxon>Vertebrata</taxon>
        <taxon>Euteleostomi</taxon>
        <taxon>Actinopterygii</taxon>
        <taxon>Neopterygii</taxon>
        <taxon>Teleostei</taxon>
        <taxon>Neoteleostei</taxon>
        <taxon>Acanthomorphata</taxon>
        <taxon>Zeiogadaria</taxon>
        <taxon>Gadariae</taxon>
        <taxon>Gadiformes</taxon>
        <taxon>Gadoidei</taxon>
        <taxon>Merlucciidae</taxon>
        <taxon>Merluccius</taxon>
    </lineage>
</organism>
<comment type="caution">
    <text evidence="1">The sequence shown here is derived from an EMBL/GenBank/DDBJ whole genome shotgun (WGS) entry which is preliminary data.</text>
</comment>
<proteinExistence type="predicted"/>
<keyword evidence="2" id="KW-1185">Reference proteome</keyword>
<protein>
    <submittedName>
        <fullName evidence="1">Zinc finger BED domain-containing protein 1</fullName>
    </submittedName>
</protein>
<evidence type="ECO:0000313" key="2">
    <source>
        <dbReference type="Proteomes" id="UP001174136"/>
    </source>
</evidence>
<name>A0AA47MAV5_MERPO</name>
<accession>A0AA47MAV5</accession>
<dbReference type="SUPFAM" id="SSF53098">
    <property type="entry name" value="Ribonuclease H-like"/>
    <property type="match status" value="1"/>
</dbReference>
<dbReference type="EMBL" id="JAOPHQ010005123">
    <property type="protein sequence ID" value="KAK0136875.1"/>
    <property type="molecule type" value="Genomic_DNA"/>
</dbReference>
<dbReference type="Proteomes" id="UP001174136">
    <property type="component" value="Unassembled WGS sequence"/>
</dbReference>
<dbReference type="AlphaFoldDB" id="A0AA47MAV5"/>
<reference evidence="1" key="1">
    <citation type="journal article" date="2023" name="Front. Mar. Sci.">
        <title>A new Merluccius polli reference genome to investigate the effects of global change in West African waters.</title>
        <authorList>
            <person name="Mateo J.L."/>
            <person name="Blanco-Fernandez C."/>
            <person name="Garcia-Vazquez E."/>
            <person name="Machado-Schiaffino G."/>
        </authorList>
    </citation>
    <scope>NUCLEOTIDE SEQUENCE</scope>
    <source>
        <strain evidence="1">C29</strain>
        <tissue evidence="1">Fin</tissue>
    </source>
</reference>
<sequence>MAMALKPLKEATVVMSEDSTPTLSVIAPLHAQLLHDTETGFSGEMPIVREIKQTIHEDLSKRYCTVREKSMLHAASTLDPRFKALPFLSQDEQQDIYSKVIAEAAALKRHRRSMLRSQVPQMKDKMINTLLFPKEGTLH</sequence>